<dbReference type="Proteomes" id="UP000003861">
    <property type="component" value="Unassembled WGS sequence"/>
</dbReference>
<comment type="caution">
    <text evidence="2">The sequence shown here is derived from an EMBL/GenBank/DDBJ whole genome shotgun (WGS) entry which is preliminary data.</text>
</comment>
<evidence type="ECO:0000313" key="2">
    <source>
        <dbReference type="EMBL" id="ERJ06641.1"/>
    </source>
</evidence>
<dbReference type="AlphaFoldDB" id="U2E3W5"/>
<sequence length="146" mass="15022">MSTDTTVPPEHLDPKQYLPTPAAAPDIPPRAIGLAEDILDTTFPAGEFAGARRSALAGAALYAACVALTGTGVSQDTVADATGTTAVSIRSWMHDMAERAVTEDSVDVAVVCDTNVETRAAWDRLSHLAGGGGIPELPDASAFGEE</sequence>
<reference evidence="2 3" key="2">
    <citation type="journal article" date="2013" name="PLoS ONE">
        <title>INDIGO - INtegrated Data Warehouse of MIcrobial GenOmes with Examples from the Red Sea Extremophiles.</title>
        <authorList>
            <person name="Alam I."/>
            <person name="Antunes A."/>
            <person name="Kamau A.A."/>
            <person name="Ba Alawi W."/>
            <person name="Kalkatawi M."/>
            <person name="Stingl U."/>
            <person name="Bajic V.B."/>
        </authorList>
    </citation>
    <scope>NUCLEOTIDE SEQUENCE [LARGE SCALE GENOMIC DNA]</scope>
    <source>
        <strain evidence="2 3">SARL4B</strain>
    </source>
</reference>
<name>U2E3W5_9EURY</name>
<dbReference type="EMBL" id="AFNT02000012">
    <property type="protein sequence ID" value="ERJ06641.1"/>
    <property type="molecule type" value="Genomic_DNA"/>
</dbReference>
<accession>U2E3W5</accession>
<reference evidence="2 3" key="1">
    <citation type="journal article" date="2011" name="J. Bacteriol.">
        <title>Genome sequence of Halorhabdus tiamatea, the first archaeon isolated from a deep-sea anoxic brine lake.</title>
        <authorList>
            <person name="Antunes A."/>
            <person name="Alam I."/>
            <person name="Bajic V.B."/>
            <person name="Stingl U."/>
        </authorList>
    </citation>
    <scope>NUCLEOTIDE SEQUENCE [LARGE SCALE GENOMIC DNA]</scope>
    <source>
        <strain evidence="2 3">SARL4B</strain>
    </source>
</reference>
<dbReference type="RefSeq" id="WP_008525218.1">
    <property type="nucleotide sequence ID" value="NC_021921.1"/>
</dbReference>
<proteinExistence type="predicted"/>
<dbReference type="GO" id="GO:0003743">
    <property type="term" value="F:translation initiation factor activity"/>
    <property type="evidence" value="ECO:0007669"/>
    <property type="project" value="UniProtKB-KW"/>
</dbReference>
<protein>
    <submittedName>
        <fullName evidence="2">Transcription initiation factor IIB 3 protein</fullName>
    </submittedName>
</protein>
<organism evidence="2 3">
    <name type="scientific">Halorhabdus tiamatea SARL4B</name>
    <dbReference type="NCBI Taxonomy" id="1033806"/>
    <lineage>
        <taxon>Archaea</taxon>
        <taxon>Methanobacteriati</taxon>
        <taxon>Methanobacteriota</taxon>
        <taxon>Stenosarchaea group</taxon>
        <taxon>Halobacteria</taxon>
        <taxon>Halobacteriales</taxon>
        <taxon>Haloarculaceae</taxon>
        <taxon>Halorhabdus</taxon>
    </lineage>
</organism>
<dbReference type="GeneID" id="23798605"/>
<dbReference type="InterPro" id="IPR036915">
    <property type="entry name" value="Cyclin-like_sf"/>
</dbReference>
<keyword evidence="2" id="KW-0648">Protein biosynthesis</keyword>
<gene>
    <name evidence="2" type="ORF">HLRTI_001347</name>
</gene>
<evidence type="ECO:0000313" key="3">
    <source>
        <dbReference type="Proteomes" id="UP000003861"/>
    </source>
</evidence>
<dbReference type="OrthoDB" id="383579at2157"/>
<feature type="region of interest" description="Disordered" evidence="1">
    <location>
        <begin position="1"/>
        <end position="24"/>
    </location>
</feature>
<evidence type="ECO:0000256" key="1">
    <source>
        <dbReference type="SAM" id="MobiDB-lite"/>
    </source>
</evidence>
<dbReference type="Gene3D" id="1.10.472.10">
    <property type="entry name" value="Cyclin-like"/>
    <property type="match status" value="1"/>
</dbReference>
<dbReference type="SUPFAM" id="SSF47954">
    <property type="entry name" value="Cyclin-like"/>
    <property type="match status" value="1"/>
</dbReference>
<keyword evidence="2" id="KW-0396">Initiation factor</keyword>